<organism evidence="2 3">
    <name type="scientific">Ignatzschineria indica</name>
    <dbReference type="NCBI Taxonomy" id="472583"/>
    <lineage>
        <taxon>Bacteria</taxon>
        <taxon>Pseudomonadati</taxon>
        <taxon>Pseudomonadota</taxon>
        <taxon>Gammaproteobacteria</taxon>
        <taxon>Cardiobacteriales</taxon>
        <taxon>Ignatzschineriaceae</taxon>
        <taxon>Ignatzschineria</taxon>
    </lineage>
</organism>
<dbReference type="AlphaFoldDB" id="A0A2U2AI94"/>
<evidence type="ECO:0008006" key="4">
    <source>
        <dbReference type="Google" id="ProtNLM"/>
    </source>
</evidence>
<evidence type="ECO:0000256" key="1">
    <source>
        <dbReference type="SAM" id="SignalP"/>
    </source>
</evidence>
<reference evidence="2 3" key="1">
    <citation type="journal article" date="2018" name="Genome Announc.">
        <title>Ignatzschineria cameli sp. nov., isolated from necrotic foot tissue of dromedaries (Camelus dromedarius) and associated maggots (Wohlfahrtia species) in Dubai.</title>
        <authorList>
            <person name="Tsang C.C."/>
            <person name="Tang J.Y."/>
            <person name="Fong J.Y."/>
            <person name="Kinne J."/>
            <person name="Lee H.H."/>
            <person name="Joseph M."/>
            <person name="Jose S."/>
            <person name="Schuster R.K."/>
            <person name="Tang Y."/>
            <person name="Sivakumar S."/>
            <person name="Chen J.H."/>
            <person name="Teng J.L."/>
            <person name="Lau S.K."/>
            <person name="Wernery U."/>
            <person name="Woo P.C."/>
        </authorList>
    </citation>
    <scope>NUCLEOTIDE SEQUENCE [LARGE SCALE GENOMIC DNA]</scope>
    <source>
        <strain evidence="2 3">KCTC 22643</strain>
    </source>
</reference>
<dbReference type="Proteomes" id="UP000244948">
    <property type="component" value="Unassembled WGS sequence"/>
</dbReference>
<protein>
    <recommendedName>
        <fullName evidence="4">Lipoprotein</fullName>
    </recommendedName>
</protein>
<dbReference type="InterPro" id="IPR028994">
    <property type="entry name" value="Integrin_alpha_N"/>
</dbReference>
<feature type="chain" id="PRO_5015651076" description="Lipoprotein" evidence="1">
    <location>
        <begin position="23"/>
        <end position="169"/>
    </location>
</feature>
<proteinExistence type="predicted"/>
<evidence type="ECO:0000313" key="3">
    <source>
        <dbReference type="Proteomes" id="UP000244948"/>
    </source>
</evidence>
<name>A0A2U2AI94_9GAMM</name>
<dbReference type="SUPFAM" id="SSF69318">
    <property type="entry name" value="Integrin alpha N-terminal domain"/>
    <property type="match status" value="1"/>
</dbReference>
<dbReference type="RefSeq" id="WP_109236769.1">
    <property type="nucleotide sequence ID" value="NZ_BMXZ01000005.1"/>
</dbReference>
<accession>A0A2U2AI94</accession>
<gene>
    <name evidence="2" type="ORF">DC082_09470</name>
</gene>
<sequence length="169" mass="17747">MMKKGLLTVALSALFLAGCQTAGSSIELEEVVATPQLEAAIKNFTNETAPSYAVAYADLNQDGIDDGLVLLEGEEWCGTGGCTLLVFEGLADGNYKLASKSTVANAPIYVLEARSNGWSDLSVYSKGKGQVVMKWGGSNYPSNPSLQPTLIIDSKAVKPAISGKIDIPD</sequence>
<feature type="signal peptide" evidence="1">
    <location>
        <begin position="1"/>
        <end position="22"/>
    </location>
</feature>
<evidence type="ECO:0000313" key="2">
    <source>
        <dbReference type="EMBL" id="PWD82378.1"/>
    </source>
</evidence>
<keyword evidence="1" id="KW-0732">Signal</keyword>
<comment type="caution">
    <text evidence="2">The sequence shown here is derived from an EMBL/GenBank/DDBJ whole genome shotgun (WGS) entry which is preliminary data.</text>
</comment>
<keyword evidence="3" id="KW-1185">Reference proteome</keyword>
<dbReference type="EMBL" id="QEWR01000006">
    <property type="protein sequence ID" value="PWD82378.1"/>
    <property type="molecule type" value="Genomic_DNA"/>
</dbReference>
<dbReference type="PROSITE" id="PS51257">
    <property type="entry name" value="PROKAR_LIPOPROTEIN"/>
    <property type="match status" value="1"/>
</dbReference>